<keyword evidence="4" id="KW-1185">Reference proteome</keyword>
<comment type="caution">
    <text evidence="3">The sequence shown here is derived from an EMBL/GenBank/DDBJ whole genome shotgun (WGS) entry which is preliminary data.</text>
</comment>
<dbReference type="Pfam" id="PF00041">
    <property type="entry name" value="fn3"/>
    <property type="match status" value="1"/>
</dbReference>
<feature type="region of interest" description="Disordered" evidence="1">
    <location>
        <begin position="327"/>
        <end position="355"/>
    </location>
</feature>
<feature type="compositionally biased region" description="Basic and acidic residues" evidence="1">
    <location>
        <begin position="90"/>
        <end position="99"/>
    </location>
</feature>
<feature type="compositionally biased region" description="Polar residues" evidence="1">
    <location>
        <begin position="341"/>
        <end position="355"/>
    </location>
</feature>
<feature type="region of interest" description="Disordered" evidence="1">
    <location>
        <begin position="145"/>
        <end position="195"/>
    </location>
</feature>
<sequence length="355" mass="39098">MGRSEINVTWNPPQVPLGRITRYDVSSNGKVFYSGTDLHCTARHLQPNTEYTFVVTVITNEGPLDSKPAKKRTAKDEYDCQRLPLYVPPQKKDDSRNDLDMVPQSSYKKRRKKLPLNSRDKLTSSTKLRVTKKLSLTNDLITDASKLVGSGSPTVPTSDSSLSSESQSTVNHLSSTDHQSTRLRTSSLNSSTPFNIKPPSLTKTFCGAATKPAKESFYYPHSSDECIFKASSNKELIAAFLTNQSVNSVSSRNNALRHHRSSVPDESDKLTRTLSNLSMVNIEPALPASMQQHRSSTFVAQRRAGINSLKNQYTTVTHGNGASFTMELPSGRLSQQSSQSRTFPTGNLPASSVKP</sequence>
<feature type="compositionally biased region" description="Low complexity" evidence="1">
    <location>
        <begin position="182"/>
        <end position="192"/>
    </location>
</feature>
<dbReference type="InterPro" id="IPR003961">
    <property type="entry name" value="FN3_dom"/>
</dbReference>
<dbReference type="CDD" id="cd00063">
    <property type="entry name" value="FN3"/>
    <property type="match status" value="1"/>
</dbReference>
<dbReference type="PROSITE" id="PS50853">
    <property type="entry name" value="FN3"/>
    <property type="match status" value="1"/>
</dbReference>
<dbReference type="InterPro" id="IPR036116">
    <property type="entry name" value="FN3_sf"/>
</dbReference>
<evidence type="ECO:0000313" key="3">
    <source>
        <dbReference type="EMBL" id="KAF6033342.1"/>
    </source>
</evidence>
<reference evidence="3" key="1">
    <citation type="submission" date="2020-06" db="EMBL/GenBank/DDBJ databases">
        <title>Draft genome of Bugula neritina, a colonial animal packing powerful symbionts and potential medicines.</title>
        <authorList>
            <person name="Rayko M."/>
        </authorList>
    </citation>
    <scope>NUCLEOTIDE SEQUENCE [LARGE SCALE GENOMIC DNA]</scope>
    <source>
        <strain evidence="3">Kwan_BN1</strain>
    </source>
</reference>
<dbReference type="InterPro" id="IPR013783">
    <property type="entry name" value="Ig-like_fold"/>
</dbReference>
<accession>A0A7J7K400</accession>
<organism evidence="3 4">
    <name type="scientific">Bugula neritina</name>
    <name type="common">Brown bryozoan</name>
    <name type="synonym">Sertularia neritina</name>
    <dbReference type="NCBI Taxonomy" id="10212"/>
    <lineage>
        <taxon>Eukaryota</taxon>
        <taxon>Metazoa</taxon>
        <taxon>Spiralia</taxon>
        <taxon>Lophotrochozoa</taxon>
        <taxon>Bryozoa</taxon>
        <taxon>Gymnolaemata</taxon>
        <taxon>Cheilostomatida</taxon>
        <taxon>Flustrina</taxon>
        <taxon>Buguloidea</taxon>
        <taxon>Bugulidae</taxon>
        <taxon>Bugula</taxon>
    </lineage>
</organism>
<feature type="region of interest" description="Disordered" evidence="1">
    <location>
        <begin position="86"/>
        <end position="125"/>
    </location>
</feature>
<dbReference type="EMBL" id="VXIV02001377">
    <property type="protein sequence ID" value="KAF6033342.1"/>
    <property type="molecule type" value="Genomic_DNA"/>
</dbReference>
<evidence type="ECO:0000256" key="1">
    <source>
        <dbReference type="SAM" id="MobiDB-lite"/>
    </source>
</evidence>
<name>A0A7J7K400_BUGNE</name>
<feature type="compositionally biased region" description="Low complexity" evidence="1">
    <location>
        <begin position="152"/>
        <end position="169"/>
    </location>
</feature>
<proteinExistence type="predicted"/>
<dbReference type="AlphaFoldDB" id="A0A7J7K400"/>
<feature type="domain" description="Fibronectin type-III" evidence="2">
    <location>
        <begin position="1"/>
        <end position="79"/>
    </location>
</feature>
<dbReference type="Proteomes" id="UP000593567">
    <property type="component" value="Unassembled WGS sequence"/>
</dbReference>
<evidence type="ECO:0000313" key="4">
    <source>
        <dbReference type="Proteomes" id="UP000593567"/>
    </source>
</evidence>
<gene>
    <name evidence="3" type="ORF">EB796_008354</name>
</gene>
<dbReference type="Gene3D" id="2.60.40.10">
    <property type="entry name" value="Immunoglobulins"/>
    <property type="match status" value="1"/>
</dbReference>
<evidence type="ECO:0000259" key="2">
    <source>
        <dbReference type="PROSITE" id="PS50853"/>
    </source>
</evidence>
<dbReference type="OrthoDB" id="10253954at2759"/>
<dbReference type="SUPFAM" id="SSF49265">
    <property type="entry name" value="Fibronectin type III"/>
    <property type="match status" value="1"/>
</dbReference>
<protein>
    <recommendedName>
        <fullName evidence="2">Fibronectin type-III domain-containing protein</fullName>
    </recommendedName>
</protein>